<dbReference type="AlphaFoldDB" id="A0AA85JQQ0"/>
<reference evidence="2" key="1">
    <citation type="submission" date="2022-06" db="EMBL/GenBank/DDBJ databases">
        <authorList>
            <person name="Berger JAMES D."/>
            <person name="Berger JAMES D."/>
        </authorList>
    </citation>
    <scope>NUCLEOTIDE SEQUENCE [LARGE SCALE GENOMIC DNA]</scope>
</reference>
<sequence length="69" mass="7661">MHILYILVILQACVFVSIDCENSPVKDLADAVQRLGNEMQKRLDSFASLIENYGELMGPKLMTKSSKSG</sequence>
<evidence type="ECO:0000313" key="3">
    <source>
        <dbReference type="WBParaSite" id="TREG1_34860.1"/>
    </source>
</evidence>
<dbReference type="Proteomes" id="UP000050795">
    <property type="component" value="Unassembled WGS sequence"/>
</dbReference>
<evidence type="ECO:0000256" key="1">
    <source>
        <dbReference type="SAM" id="SignalP"/>
    </source>
</evidence>
<proteinExistence type="predicted"/>
<keyword evidence="1" id="KW-0732">Signal</keyword>
<protein>
    <submittedName>
        <fullName evidence="3">Uncharacterized protein</fullName>
    </submittedName>
</protein>
<dbReference type="WBParaSite" id="TREG1_34860.1">
    <property type="protein sequence ID" value="TREG1_34860.1"/>
    <property type="gene ID" value="TREG1_34860"/>
</dbReference>
<name>A0AA85JQQ0_TRIRE</name>
<keyword evidence="2" id="KW-1185">Reference proteome</keyword>
<reference evidence="3" key="2">
    <citation type="submission" date="2023-11" db="UniProtKB">
        <authorList>
            <consortium name="WormBaseParasite"/>
        </authorList>
    </citation>
    <scope>IDENTIFICATION</scope>
</reference>
<feature type="signal peptide" evidence="1">
    <location>
        <begin position="1"/>
        <end position="20"/>
    </location>
</feature>
<evidence type="ECO:0000313" key="2">
    <source>
        <dbReference type="Proteomes" id="UP000050795"/>
    </source>
</evidence>
<accession>A0AA85JQQ0</accession>
<organism evidence="2 3">
    <name type="scientific">Trichobilharzia regenti</name>
    <name type="common">Nasal bird schistosome</name>
    <dbReference type="NCBI Taxonomy" id="157069"/>
    <lineage>
        <taxon>Eukaryota</taxon>
        <taxon>Metazoa</taxon>
        <taxon>Spiralia</taxon>
        <taxon>Lophotrochozoa</taxon>
        <taxon>Platyhelminthes</taxon>
        <taxon>Trematoda</taxon>
        <taxon>Digenea</taxon>
        <taxon>Strigeidida</taxon>
        <taxon>Schistosomatoidea</taxon>
        <taxon>Schistosomatidae</taxon>
        <taxon>Trichobilharzia</taxon>
    </lineage>
</organism>
<feature type="chain" id="PRO_5041652837" evidence="1">
    <location>
        <begin position="21"/>
        <end position="69"/>
    </location>
</feature>